<organism evidence="1 2">
    <name type="scientific">Algoriphagus locisalis</name>
    <dbReference type="NCBI Taxonomy" id="305507"/>
    <lineage>
        <taxon>Bacteria</taxon>
        <taxon>Pseudomonadati</taxon>
        <taxon>Bacteroidota</taxon>
        <taxon>Cytophagia</taxon>
        <taxon>Cytophagales</taxon>
        <taxon>Cyclobacteriaceae</taxon>
        <taxon>Algoriphagus</taxon>
    </lineage>
</organism>
<reference evidence="2" key="1">
    <citation type="submission" date="2016-10" db="EMBL/GenBank/DDBJ databases">
        <authorList>
            <person name="Varghese N."/>
            <person name="Submissions S."/>
        </authorList>
    </citation>
    <scope>NUCLEOTIDE SEQUENCE [LARGE SCALE GENOMIC DNA]</scope>
    <source>
        <strain evidence="2">DSM 23445</strain>
    </source>
</reference>
<keyword evidence="2" id="KW-1185">Reference proteome</keyword>
<dbReference type="Proteomes" id="UP000199673">
    <property type="component" value="Unassembled WGS sequence"/>
</dbReference>
<name>A0A1I7EA95_9BACT</name>
<protein>
    <submittedName>
        <fullName evidence="1">Uncharacterized protein</fullName>
    </submittedName>
</protein>
<dbReference type="EMBL" id="FPBF01000015">
    <property type="protein sequence ID" value="SFU20886.1"/>
    <property type="molecule type" value="Genomic_DNA"/>
</dbReference>
<evidence type="ECO:0000313" key="2">
    <source>
        <dbReference type="Proteomes" id="UP000199673"/>
    </source>
</evidence>
<gene>
    <name evidence="1" type="ORF">SAMN04489724_0379</name>
</gene>
<dbReference type="STRING" id="305507.SAMN04489724_0379"/>
<dbReference type="AlphaFoldDB" id="A0A1I7EA95"/>
<accession>A0A1I7EA95</accession>
<sequence>MRHEEFSFSADSQDFNSSWKRNVLCPAEIRAKNIYCTHGTALLRFGDFFQFQNSGLKSLLIELQNQLFLLDHRKGELEKYVFETDIEIQEQLKQELRTVDYDYGKICDQIKSIVVRGIFFEEIVPLG</sequence>
<proteinExistence type="predicted"/>
<evidence type="ECO:0000313" key="1">
    <source>
        <dbReference type="EMBL" id="SFU20886.1"/>
    </source>
</evidence>